<feature type="domain" description="Mur ligase central" evidence="14">
    <location>
        <begin position="111"/>
        <end position="298"/>
    </location>
</feature>
<dbReference type="Proteomes" id="UP000579281">
    <property type="component" value="Unassembled WGS sequence"/>
</dbReference>
<evidence type="ECO:0000259" key="14">
    <source>
        <dbReference type="Pfam" id="PF08245"/>
    </source>
</evidence>
<keyword evidence="8 10" id="KW-0131">Cell cycle</keyword>
<dbReference type="SUPFAM" id="SSF63418">
    <property type="entry name" value="MurE/MurF N-terminal domain"/>
    <property type="match status" value="1"/>
</dbReference>
<dbReference type="InterPro" id="IPR004101">
    <property type="entry name" value="Mur_ligase_C"/>
</dbReference>
<dbReference type="PANTHER" id="PTHR43024">
    <property type="entry name" value="UDP-N-ACETYLMURAMOYL-TRIPEPTIDE--D-ALANYL-D-ALANINE LIGASE"/>
    <property type="match status" value="1"/>
</dbReference>
<keyword evidence="5 10" id="KW-0067">ATP-binding</keyword>
<gene>
    <name evidence="10" type="primary">murF</name>
    <name evidence="15" type="ORF">HNQ80_004899</name>
</gene>
<keyword evidence="2 10" id="KW-0436">Ligase</keyword>
<dbReference type="Gene3D" id="3.40.1190.10">
    <property type="entry name" value="Mur-like, catalytic domain"/>
    <property type="match status" value="1"/>
</dbReference>
<evidence type="ECO:0000259" key="13">
    <source>
        <dbReference type="Pfam" id="PF02875"/>
    </source>
</evidence>
<organism evidence="15 16">
    <name type="scientific">Anaerosolibacter carboniphilus</name>
    <dbReference type="NCBI Taxonomy" id="1417629"/>
    <lineage>
        <taxon>Bacteria</taxon>
        <taxon>Bacillati</taxon>
        <taxon>Bacillota</taxon>
        <taxon>Clostridia</taxon>
        <taxon>Peptostreptococcales</taxon>
        <taxon>Thermotaleaceae</taxon>
        <taxon>Anaerosolibacter</taxon>
    </lineage>
</organism>
<evidence type="ECO:0000256" key="11">
    <source>
        <dbReference type="RuleBase" id="RU004136"/>
    </source>
</evidence>
<dbReference type="HAMAP" id="MF_02019">
    <property type="entry name" value="MurF"/>
    <property type="match status" value="1"/>
</dbReference>
<keyword evidence="7 10" id="KW-0573">Peptidoglycan synthesis</keyword>
<comment type="function">
    <text evidence="10 11">Involved in cell wall formation. Catalyzes the final step in the synthesis of UDP-N-acetylmuramoyl-pentapeptide, the precursor of murein.</text>
</comment>
<dbReference type="UniPathway" id="UPA00219"/>
<keyword evidence="4 10" id="KW-0547">Nucleotide-binding</keyword>
<feature type="domain" description="Mur ligase C-terminal" evidence="13">
    <location>
        <begin position="321"/>
        <end position="445"/>
    </location>
</feature>
<dbReference type="InterPro" id="IPR036565">
    <property type="entry name" value="Mur-like_cat_sf"/>
</dbReference>
<evidence type="ECO:0000313" key="16">
    <source>
        <dbReference type="Proteomes" id="UP000579281"/>
    </source>
</evidence>
<evidence type="ECO:0000256" key="5">
    <source>
        <dbReference type="ARBA" id="ARBA00022840"/>
    </source>
</evidence>
<comment type="catalytic activity">
    <reaction evidence="10 11">
        <text>D-alanyl-D-alanine + UDP-N-acetyl-alpha-D-muramoyl-L-alanyl-gamma-D-glutamyl-meso-2,6-diaminopimelate + ATP = UDP-N-acetyl-alpha-D-muramoyl-L-alanyl-gamma-D-glutamyl-meso-2,6-diaminopimeloyl-D-alanyl-D-alanine + ADP + phosphate + H(+)</text>
        <dbReference type="Rhea" id="RHEA:28374"/>
        <dbReference type="ChEBI" id="CHEBI:15378"/>
        <dbReference type="ChEBI" id="CHEBI:30616"/>
        <dbReference type="ChEBI" id="CHEBI:43474"/>
        <dbReference type="ChEBI" id="CHEBI:57822"/>
        <dbReference type="ChEBI" id="CHEBI:61386"/>
        <dbReference type="ChEBI" id="CHEBI:83905"/>
        <dbReference type="ChEBI" id="CHEBI:456216"/>
        <dbReference type="EC" id="6.3.2.10"/>
    </reaction>
</comment>
<evidence type="ECO:0000256" key="2">
    <source>
        <dbReference type="ARBA" id="ARBA00022598"/>
    </source>
</evidence>
<evidence type="ECO:0000256" key="1">
    <source>
        <dbReference type="ARBA" id="ARBA00022490"/>
    </source>
</evidence>
<dbReference type="GO" id="GO:0008360">
    <property type="term" value="P:regulation of cell shape"/>
    <property type="evidence" value="ECO:0007669"/>
    <property type="project" value="UniProtKB-KW"/>
</dbReference>
<dbReference type="EC" id="6.3.2.10" evidence="10 11"/>
<dbReference type="Gene3D" id="3.90.190.20">
    <property type="entry name" value="Mur ligase, C-terminal domain"/>
    <property type="match status" value="1"/>
</dbReference>
<dbReference type="NCBIfam" id="TIGR01143">
    <property type="entry name" value="murF"/>
    <property type="match status" value="1"/>
</dbReference>
<dbReference type="Pfam" id="PF02875">
    <property type="entry name" value="Mur_ligase_C"/>
    <property type="match status" value="1"/>
</dbReference>
<dbReference type="Pfam" id="PF08245">
    <property type="entry name" value="Mur_ligase_M"/>
    <property type="match status" value="1"/>
</dbReference>
<dbReference type="Gene3D" id="3.40.1390.10">
    <property type="entry name" value="MurE/MurF, N-terminal domain"/>
    <property type="match status" value="1"/>
</dbReference>
<name>A0A841KYM2_9FIRM</name>
<dbReference type="EMBL" id="JACHEN010000046">
    <property type="protein sequence ID" value="MBB6218724.1"/>
    <property type="molecule type" value="Genomic_DNA"/>
</dbReference>
<comment type="caution">
    <text evidence="15">The sequence shown here is derived from an EMBL/GenBank/DDBJ whole genome shotgun (WGS) entry which is preliminary data.</text>
</comment>
<dbReference type="InterPro" id="IPR036615">
    <property type="entry name" value="Mur_ligase_C_dom_sf"/>
</dbReference>
<dbReference type="GO" id="GO:0047480">
    <property type="term" value="F:UDP-N-acetylmuramoyl-tripeptide-D-alanyl-D-alanine ligase activity"/>
    <property type="evidence" value="ECO:0007669"/>
    <property type="project" value="UniProtKB-UniRule"/>
</dbReference>
<evidence type="ECO:0000256" key="9">
    <source>
        <dbReference type="ARBA" id="ARBA00023316"/>
    </source>
</evidence>
<accession>A0A841KYM2</accession>
<evidence type="ECO:0000259" key="12">
    <source>
        <dbReference type="Pfam" id="PF01225"/>
    </source>
</evidence>
<evidence type="ECO:0000256" key="3">
    <source>
        <dbReference type="ARBA" id="ARBA00022618"/>
    </source>
</evidence>
<dbReference type="InterPro" id="IPR035911">
    <property type="entry name" value="MurE/MurF_N"/>
</dbReference>
<dbReference type="Pfam" id="PF01225">
    <property type="entry name" value="Mur_ligase"/>
    <property type="match status" value="1"/>
</dbReference>
<dbReference type="GO" id="GO:0005524">
    <property type="term" value="F:ATP binding"/>
    <property type="evidence" value="ECO:0007669"/>
    <property type="project" value="UniProtKB-UniRule"/>
</dbReference>
<dbReference type="InterPro" id="IPR051046">
    <property type="entry name" value="MurCDEF_CellWall_CoF430Synth"/>
</dbReference>
<comment type="subcellular location">
    <subcellularLocation>
        <location evidence="10 11">Cytoplasm</location>
    </subcellularLocation>
</comment>
<evidence type="ECO:0000256" key="8">
    <source>
        <dbReference type="ARBA" id="ARBA00023306"/>
    </source>
</evidence>
<dbReference type="PANTHER" id="PTHR43024:SF1">
    <property type="entry name" value="UDP-N-ACETYLMURAMOYL-TRIPEPTIDE--D-ALANYL-D-ALANINE LIGASE"/>
    <property type="match status" value="1"/>
</dbReference>
<keyword evidence="9 10" id="KW-0961">Cell wall biogenesis/degradation</keyword>
<keyword evidence="6 10" id="KW-0133">Cell shape</keyword>
<evidence type="ECO:0000256" key="7">
    <source>
        <dbReference type="ARBA" id="ARBA00022984"/>
    </source>
</evidence>
<evidence type="ECO:0000256" key="10">
    <source>
        <dbReference type="HAMAP-Rule" id="MF_02019"/>
    </source>
</evidence>
<proteinExistence type="inferred from homology"/>
<protein>
    <recommendedName>
        <fullName evidence="10 11">UDP-N-acetylmuramoyl-tripeptide--D-alanyl-D-alanine ligase</fullName>
        <ecNumber evidence="10 11">6.3.2.10</ecNumber>
    </recommendedName>
    <alternativeName>
        <fullName evidence="10">D-alanyl-D-alanine-adding enzyme</fullName>
    </alternativeName>
</protein>
<dbReference type="GO" id="GO:0051301">
    <property type="term" value="P:cell division"/>
    <property type="evidence" value="ECO:0007669"/>
    <property type="project" value="UniProtKB-KW"/>
</dbReference>
<dbReference type="InterPro" id="IPR005863">
    <property type="entry name" value="UDP-N-AcMur_synth"/>
</dbReference>
<comment type="pathway">
    <text evidence="10 11">Cell wall biogenesis; peptidoglycan biosynthesis.</text>
</comment>
<dbReference type="SUPFAM" id="SSF53244">
    <property type="entry name" value="MurD-like peptide ligases, peptide-binding domain"/>
    <property type="match status" value="1"/>
</dbReference>
<dbReference type="AlphaFoldDB" id="A0A841KYM2"/>
<sequence length="463" mass="51395">MIRRSIIEISEMVKGVLIGQEHSDEIIQGICTDSRNIQENQLFIPLQGENFDGHVFIDKVAESGAKAALWSRHVPLPSVAIPLILVEDTLVGLQELAKAYRSQLKTTIVGITGSNGKTSTKDILASILSVKYKTHKTFQNFNNQIGVPLTLLEMEESAEMAVVEMGMFRLGEIQLLTTIAAPDVAVITNIGEAHMEWLKTRENVVRAKLEILEGLKENGPFIYFGDDPLLQRGISTYPQSYPKITFGQDPENDYKPILEEINDEGITFSLDLPDHPSFYLPMLGKHQMLNATAAIAAARSLGMSFDEIRIGLKQVEATGMRNELVHCKGFTILNDAYKSNPPSLKAALETLYALKGYTQKIAVLGDMTGLGEEAPKMHEEIGESLDENLVDYIFTLGTLANHIAEKAKEKFPAERVISVESKEALLEKLKKVIEKDAIILVKGSREMRLEDVIHQLQKGDIKI</sequence>
<dbReference type="SUPFAM" id="SSF53623">
    <property type="entry name" value="MurD-like peptide ligases, catalytic domain"/>
    <property type="match status" value="1"/>
</dbReference>
<keyword evidence="1 10" id="KW-0963">Cytoplasm</keyword>
<evidence type="ECO:0000256" key="6">
    <source>
        <dbReference type="ARBA" id="ARBA00022960"/>
    </source>
</evidence>
<evidence type="ECO:0000256" key="4">
    <source>
        <dbReference type="ARBA" id="ARBA00022741"/>
    </source>
</evidence>
<dbReference type="InterPro" id="IPR000713">
    <property type="entry name" value="Mur_ligase_N"/>
</dbReference>
<dbReference type="RefSeq" id="WP_184313453.1">
    <property type="nucleotide sequence ID" value="NZ_JACHEN010000046.1"/>
</dbReference>
<dbReference type="GO" id="GO:0005737">
    <property type="term" value="C:cytoplasm"/>
    <property type="evidence" value="ECO:0007669"/>
    <property type="project" value="UniProtKB-SubCell"/>
</dbReference>
<feature type="binding site" evidence="10">
    <location>
        <begin position="113"/>
        <end position="119"/>
    </location>
    <ligand>
        <name>ATP</name>
        <dbReference type="ChEBI" id="CHEBI:30616"/>
    </ligand>
</feature>
<evidence type="ECO:0000313" key="15">
    <source>
        <dbReference type="EMBL" id="MBB6218724.1"/>
    </source>
</evidence>
<dbReference type="GO" id="GO:0009252">
    <property type="term" value="P:peptidoglycan biosynthetic process"/>
    <property type="evidence" value="ECO:0007669"/>
    <property type="project" value="UniProtKB-UniRule"/>
</dbReference>
<dbReference type="InterPro" id="IPR013221">
    <property type="entry name" value="Mur_ligase_cen"/>
</dbReference>
<keyword evidence="3 10" id="KW-0132">Cell division</keyword>
<reference evidence="15 16" key="1">
    <citation type="submission" date="2020-08" db="EMBL/GenBank/DDBJ databases">
        <title>Genomic Encyclopedia of Type Strains, Phase IV (KMG-IV): sequencing the most valuable type-strain genomes for metagenomic binning, comparative biology and taxonomic classification.</title>
        <authorList>
            <person name="Goeker M."/>
        </authorList>
    </citation>
    <scope>NUCLEOTIDE SEQUENCE [LARGE SCALE GENOMIC DNA]</scope>
    <source>
        <strain evidence="15 16">DSM 103526</strain>
    </source>
</reference>
<dbReference type="GO" id="GO:0071555">
    <property type="term" value="P:cell wall organization"/>
    <property type="evidence" value="ECO:0007669"/>
    <property type="project" value="UniProtKB-KW"/>
</dbReference>
<comment type="similarity">
    <text evidence="10">Belongs to the MurCDEF family. MurF subfamily.</text>
</comment>
<feature type="domain" description="Mur ligase N-terminal catalytic" evidence="12">
    <location>
        <begin position="27"/>
        <end position="101"/>
    </location>
</feature>
<keyword evidence="16" id="KW-1185">Reference proteome</keyword>